<accession>A0AAV0DPQ7</accession>
<dbReference type="Pfam" id="PF25597">
    <property type="entry name" value="SH3_retrovirus"/>
    <property type="match status" value="1"/>
</dbReference>
<dbReference type="SUPFAM" id="SSF53098">
    <property type="entry name" value="Ribonuclease H-like"/>
    <property type="match status" value="1"/>
</dbReference>
<sequence length="744" mass="84784">MGDESNITFPKVSPLTTVPISSSHGEKPSKFNGHDFKRWQQKMLFYLTTLNLAKCLSESQPVLEEGETDKEKVAAVDAWKYSDFLCRNYLLNGLDDSLYSVYADIKTAKELWESLEKKYKTEDAGKKKFIVGHFLDFKMVDHKSVVSQVEEFQLILHEIHAEGMSLSESFQVAVVIEKLPPKWKDFKNYLKHKRKEMSLEELIVRLRIEEDNRKSEHKAGRSNSMEAKANMVEAGSKKGKKRKHNDEGTSGGKPSSKKFKGKCYNCGKPGHRAKDCRAPKKKKTGQVNIVDDLSDDMGEMNLCAVISQCNLVGNTKEWCIDTGATRHICANKWMFTDYQPVDNEEQLFMGNSSTSKAEGRGKVVLKMTSGKTLTLNDVLHVPDIRKNLVSGSLLSKNGFKLVFVADKFLLTKNDVFVGKGYLNDGLFKMNVLTVVPKLVDNNKVGSSYLVESSSIWHARLGHVNYDTLRRLMHLELLPKCHIDPNHKCEICVEAKMARKLFHSITRETEPLDLIHTDLCDLKYEETRGGKRYFITFIDDSTRYCYLYLLHSKDEAVNAFKHYKAEVENQLGRKIKVLRSDRGGEYEYPFEPICSESGIIHQTTAPYTPQSNGIAERKNRTLKDMVNAMLVSSRAPNNLWGDAVLAANYILNRMPHKKTHKIPYELWKGKKPSFNYLKVWGCLAKVAIPKPKRTKLGPKTIDCVFVGYAQNSSAYRFLVHKSHNMDILADTFIESRDATFFENVF</sequence>
<keyword evidence="1" id="KW-0479">Metal-binding</keyword>
<dbReference type="PANTHER" id="PTHR47592">
    <property type="entry name" value="PBF68 PROTEIN"/>
    <property type="match status" value="1"/>
</dbReference>
<dbReference type="Gene3D" id="3.30.420.10">
    <property type="entry name" value="Ribonuclease H-like superfamily/Ribonuclease H"/>
    <property type="match status" value="1"/>
</dbReference>
<evidence type="ECO:0000259" key="4">
    <source>
        <dbReference type="PROSITE" id="PS50994"/>
    </source>
</evidence>
<feature type="domain" description="CCHC-type" evidence="3">
    <location>
        <begin position="262"/>
        <end position="277"/>
    </location>
</feature>
<dbReference type="InterPro" id="IPR001584">
    <property type="entry name" value="Integrase_cat-core"/>
</dbReference>
<evidence type="ECO:0000256" key="1">
    <source>
        <dbReference type="PROSITE-ProRule" id="PRU00047"/>
    </source>
</evidence>
<evidence type="ECO:0000313" key="5">
    <source>
        <dbReference type="EMBL" id="CAH9104156.1"/>
    </source>
</evidence>
<dbReference type="InterPro" id="IPR001878">
    <property type="entry name" value="Znf_CCHC"/>
</dbReference>
<dbReference type="InterPro" id="IPR036397">
    <property type="entry name" value="RNaseH_sf"/>
</dbReference>
<dbReference type="InterPro" id="IPR012337">
    <property type="entry name" value="RNaseH-like_sf"/>
</dbReference>
<dbReference type="InterPro" id="IPR036875">
    <property type="entry name" value="Znf_CCHC_sf"/>
</dbReference>
<dbReference type="PROSITE" id="PS50994">
    <property type="entry name" value="INTEGRASE"/>
    <property type="match status" value="1"/>
</dbReference>
<dbReference type="InterPro" id="IPR054722">
    <property type="entry name" value="PolX-like_BBD"/>
</dbReference>
<evidence type="ECO:0000256" key="2">
    <source>
        <dbReference type="SAM" id="MobiDB-lite"/>
    </source>
</evidence>
<evidence type="ECO:0000259" key="3">
    <source>
        <dbReference type="PROSITE" id="PS50158"/>
    </source>
</evidence>
<reference evidence="5" key="1">
    <citation type="submission" date="2022-07" db="EMBL/GenBank/DDBJ databases">
        <authorList>
            <person name="Macas J."/>
            <person name="Novak P."/>
            <person name="Neumann P."/>
        </authorList>
    </citation>
    <scope>NUCLEOTIDE SEQUENCE</scope>
</reference>
<organism evidence="5 6">
    <name type="scientific">Cuscuta epithymum</name>
    <dbReference type="NCBI Taxonomy" id="186058"/>
    <lineage>
        <taxon>Eukaryota</taxon>
        <taxon>Viridiplantae</taxon>
        <taxon>Streptophyta</taxon>
        <taxon>Embryophyta</taxon>
        <taxon>Tracheophyta</taxon>
        <taxon>Spermatophyta</taxon>
        <taxon>Magnoliopsida</taxon>
        <taxon>eudicotyledons</taxon>
        <taxon>Gunneridae</taxon>
        <taxon>Pentapetalae</taxon>
        <taxon>asterids</taxon>
        <taxon>lamiids</taxon>
        <taxon>Solanales</taxon>
        <taxon>Convolvulaceae</taxon>
        <taxon>Cuscuteae</taxon>
        <taxon>Cuscuta</taxon>
        <taxon>Cuscuta subgen. Cuscuta</taxon>
    </lineage>
</organism>
<evidence type="ECO:0000313" key="6">
    <source>
        <dbReference type="Proteomes" id="UP001152523"/>
    </source>
</evidence>
<dbReference type="SMART" id="SM00343">
    <property type="entry name" value="ZnF_C2HC"/>
    <property type="match status" value="1"/>
</dbReference>
<keyword evidence="1" id="KW-0863">Zinc-finger</keyword>
<evidence type="ECO:0008006" key="7">
    <source>
        <dbReference type="Google" id="ProtNLM"/>
    </source>
</evidence>
<feature type="region of interest" description="Disordered" evidence="2">
    <location>
        <begin position="212"/>
        <end position="258"/>
    </location>
</feature>
<dbReference type="PANTHER" id="PTHR47592:SF27">
    <property type="entry name" value="OS08G0421700 PROTEIN"/>
    <property type="match status" value="1"/>
</dbReference>
<dbReference type="GO" id="GO:0008270">
    <property type="term" value="F:zinc ion binding"/>
    <property type="evidence" value="ECO:0007669"/>
    <property type="project" value="UniProtKB-KW"/>
</dbReference>
<dbReference type="GO" id="GO:0003676">
    <property type="term" value="F:nucleic acid binding"/>
    <property type="evidence" value="ECO:0007669"/>
    <property type="project" value="InterPro"/>
</dbReference>
<dbReference type="Pfam" id="PF22936">
    <property type="entry name" value="Pol_BBD"/>
    <property type="match status" value="1"/>
</dbReference>
<dbReference type="PROSITE" id="PS50158">
    <property type="entry name" value="ZF_CCHC"/>
    <property type="match status" value="1"/>
</dbReference>
<dbReference type="InterPro" id="IPR025724">
    <property type="entry name" value="GAG-pre-integrase_dom"/>
</dbReference>
<dbReference type="Pfam" id="PF00665">
    <property type="entry name" value="rve"/>
    <property type="match status" value="1"/>
</dbReference>
<keyword evidence="6" id="KW-1185">Reference proteome</keyword>
<dbReference type="SUPFAM" id="SSF57756">
    <property type="entry name" value="Retrovirus zinc finger-like domains"/>
    <property type="match status" value="1"/>
</dbReference>
<comment type="caution">
    <text evidence="5">The sequence shown here is derived from an EMBL/GenBank/DDBJ whole genome shotgun (WGS) entry which is preliminary data.</text>
</comment>
<dbReference type="Proteomes" id="UP001152523">
    <property type="component" value="Unassembled WGS sequence"/>
</dbReference>
<dbReference type="Pfam" id="PF14223">
    <property type="entry name" value="Retrotran_gag_2"/>
    <property type="match status" value="1"/>
</dbReference>
<dbReference type="Gene3D" id="4.10.60.10">
    <property type="entry name" value="Zinc finger, CCHC-type"/>
    <property type="match status" value="1"/>
</dbReference>
<dbReference type="GO" id="GO:0015074">
    <property type="term" value="P:DNA integration"/>
    <property type="evidence" value="ECO:0007669"/>
    <property type="project" value="InterPro"/>
</dbReference>
<dbReference type="AlphaFoldDB" id="A0AAV0DPQ7"/>
<protein>
    <recommendedName>
        <fullName evidence="7">Retrovirus-related Pol polyprotein from transposon TNT 1-94</fullName>
    </recommendedName>
</protein>
<dbReference type="InterPro" id="IPR057670">
    <property type="entry name" value="SH3_retrovirus"/>
</dbReference>
<feature type="non-terminal residue" evidence="5">
    <location>
        <position position="744"/>
    </location>
</feature>
<dbReference type="Pfam" id="PF13976">
    <property type="entry name" value="gag_pre-integrs"/>
    <property type="match status" value="1"/>
</dbReference>
<feature type="domain" description="Integrase catalytic" evidence="4">
    <location>
        <begin position="506"/>
        <end position="670"/>
    </location>
</feature>
<dbReference type="EMBL" id="CAMAPF010000124">
    <property type="protein sequence ID" value="CAH9104156.1"/>
    <property type="molecule type" value="Genomic_DNA"/>
</dbReference>
<gene>
    <name evidence="5" type="ORF">CEPIT_LOCUS16683</name>
</gene>
<proteinExistence type="predicted"/>
<dbReference type="Pfam" id="PF00098">
    <property type="entry name" value="zf-CCHC"/>
    <property type="match status" value="1"/>
</dbReference>
<keyword evidence="1" id="KW-0862">Zinc</keyword>
<name>A0AAV0DPQ7_9ASTE</name>